<dbReference type="GO" id="GO:0005634">
    <property type="term" value="C:nucleus"/>
    <property type="evidence" value="ECO:0007669"/>
    <property type="project" value="TreeGrafter"/>
</dbReference>
<dbReference type="PANTHER" id="PTHR10333">
    <property type="entry name" value="INHIBITOR OF GROWTH PROTEIN"/>
    <property type="match status" value="1"/>
</dbReference>
<feature type="coiled-coil region" evidence="1">
    <location>
        <begin position="35"/>
        <end position="98"/>
    </location>
</feature>
<dbReference type="InParanoid" id="A0A1V9XFU4"/>
<feature type="non-terminal residue" evidence="3">
    <location>
        <position position="127"/>
    </location>
</feature>
<gene>
    <name evidence="3" type="ORF">BIW11_10488</name>
</gene>
<dbReference type="InterPro" id="IPR024610">
    <property type="entry name" value="ING_N_histone-binding"/>
</dbReference>
<dbReference type="AlphaFoldDB" id="A0A1V9XFU4"/>
<keyword evidence="4" id="KW-1185">Reference proteome</keyword>
<evidence type="ECO:0000259" key="2">
    <source>
        <dbReference type="SMART" id="SM01408"/>
    </source>
</evidence>
<dbReference type="OrthoDB" id="5411773at2759"/>
<dbReference type="CDD" id="cd16857">
    <property type="entry name" value="ING_ING1_2"/>
    <property type="match status" value="1"/>
</dbReference>
<dbReference type="GO" id="GO:0045893">
    <property type="term" value="P:positive regulation of DNA-templated transcription"/>
    <property type="evidence" value="ECO:0007669"/>
    <property type="project" value="TreeGrafter"/>
</dbReference>
<dbReference type="SMART" id="SM01408">
    <property type="entry name" value="ING"/>
    <property type="match status" value="1"/>
</dbReference>
<sequence length="127" mass="15123">MGVELFGAAEASLLEHYLDTVEHLPDDVQRTISLLREIDQKYQKILAELEQLIRVRDPKKRDIHRALVRTQELSDEKLQLMQQLVDTIENKSRQLESDARTLAWWQRDHLTFRRTGIESRLRQKSFE</sequence>
<protein>
    <submittedName>
        <fullName evidence="3">Inhibitor of growth protein 3-like</fullName>
    </submittedName>
</protein>
<dbReference type="Proteomes" id="UP000192247">
    <property type="component" value="Unassembled WGS sequence"/>
</dbReference>
<dbReference type="PANTHER" id="PTHR10333:SF89">
    <property type="entry name" value="INHIBITOR OF GROWTH PROTEIN"/>
    <property type="match status" value="1"/>
</dbReference>
<comment type="caution">
    <text evidence="3">The sequence shown here is derived from an EMBL/GenBank/DDBJ whole genome shotgun (WGS) entry which is preliminary data.</text>
</comment>
<dbReference type="Pfam" id="PF12998">
    <property type="entry name" value="ING"/>
    <property type="match status" value="1"/>
</dbReference>
<accession>A0A1V9XFU4</accession>
<feature type="domain" description="Inhibitor of growth protein N-terminal histone-binding" evidence="2">
    <location>
        <begin position="13"/>
        <end position="102"/>
    </location>
</feature>
<dbReference type="InterPro" id="IPR028651">
    <property type="entry name" value="ING_fam"/>
</dbReference>
<evidence type="ECO:0000256" key="1">
    <source>
        <dbReference type="SAM" id="Coils"/>
    </source>
</evidence>
<dbReference type="Gene3D" id="6.10.140.1740">
    <property type="match status" value="1"/>
</dbReference>
<evidence type="ECO:0000313" key="4">
    <source>
        <dbReference type="Proteomes" id="UP000192247"/>
    </source>
</evidence>
<name>A0A1V9XFU4_9ACAR</name>
<keyword evidence="1" id="KW-0175">Coiled coil</keyword>
<evidence type="ECO:0000313" key="3">
    <source>
        <dbReference type="EMBL" id="OQR72281.1"/>
    </source>
</evidence>
<proteinExistence type="predicted"/>
<reference evidence="3 4" key="1">
    <citation type="journal article" date="2017" name="Gigascience">
        <title>Draft genome of the honey bee ectoparasitic mite, Tropilaelaps mercedesae, is shaped by the parasitic life history.</title>
        <authorList>
            <person name="Dong X."/>
            <person name="Armstrong S.D."/>
            <person name="Xia D."/>
            <person name="Makepeace B.L."/>
            <person name="Darby A.C."/>
            <person name="Kadowaki T."/>
        </authorList>
    </citation>
    <scope>NUCLEOTIDE SEQUENCE [LARGE SCALE GENOMIC DNA]</scope>
    <source>
        <strain evidence="3">Wuxi-XJTLU</strain>
    </source>
</reference>
<dbReference type="STRING" id="418985.A0A1V9XFU4"/>
<organism evidence="3 4">
    <name type="scientific">Tropilaelaps mercedesae</name>
    <dbReference type="NCBI Taxonomy" id="418985"/>
    <lineage>
        <taxon>Eukaryota</taxon>
        <taxon>Metazoa</taxon>
        <taxon>Ecdysozoa</taxon>
        <taxon>Arthropoda</taxon>
        <taxon>Chelicerata</taxon>
        <taxon>Arachnida</taxon>
        <taxon>Acari</taxon>
        <taxon>Parasitiformes</taxon>
        <taxon>Mesostigmata</taxon>
        <taxon>Gamasina</taxon>
        <taxon>Dermanyssoidea</taxon>
        <taxon>Laelapidae</taxon>
        <taxon>Tropilaelaps</taxon>
    </lineage>
</organism>
<dbReference type="EMBL" id="MNPL01012128">
    <property type="protein sequence ID" value="OQR72281.1"/>
    <property type="molecule type" value="Genomic_DNA"/>
</dbReference>